<evidence type="ECO:0000256" key="6">
    <source>
        <dbReference type="ARBA" id="ARBA00022833"/>
    </source>
</evidence>
<dbReference type="Pfam" id="PF01546">
    <property type="entry name" value="Peptidase_M20"/>
    <property type="match status" value="1"/>
</dbReference>
<dbReference type="InterPro" id="IPR050072">
    <property type="entry name" value="Peptidase_M20A"/>
</dbReference>
<dbReference type="AlphaFoldDB" id="A0A0R1P780"/>
<evidence type="ECO:0000256" key="3">
    <source>
        <dbReference type="ARBA" id="ARBA00022670"/>
    </source>
</evidence>
<comment type="similarity">
    <text evidence="2">Belongs to the peptidase M20A family.</text>
</comment>
<dbReference type="Gene3D" id="3.30.70.360">
    <property type="match status" value="2"/>
</dbReference>
<dbReference type="GO" id="GO:0008237">
    <property type="term" value="F:metallopeptidase activity"/>
    <property type="evidence" value="ECO:0007669"/>
    <property type="project" value="UniProtKB-KW"/>
</dbReference>
<dbReference type="PATRIC" id="fig|1423746.3.peg.306"/>
<dbReference type="SUPFAM" id="SSF55031">
    <property type="entry name" value="Bacterial exopeptidase dimerisation domain"/>
    <property type="match status" value="1"/>
</dbReference>
<dbReference type="NCBIfam" id="TIGR01887">
    <property type="entry name" value="dipeptidaselike"/>
    <property type="match status" value="1"/>
</dbReference>
<dbReference type="STRING" id="1423746.FD27_GL000299"/>
<dbReference type="InterPro" id="IPR002933">
    <property type="entry name" value="Peptidase_M20"/>
</dbReference>
<dbReference type="SUPFAM" id="SSF53187">
    <property type="entry name" value="Zn-dependent exopeptidases"/>
    <property type="match status" value="1"/>
</dbReference>
<keyword evidence="7" id="KW-0224">Dipeptidase</keyword>
<dbReference type="GO" id="GO:0006526">
    <property type="term" value="P:L-arginine biosynthetic process"/>
    <property type="evidence" value="ECO:0007669"/>
    <property type="project" value="TreeGrafter"/>
</dbReference>
<organism evidence="9 10">
    <name type="scientific">Limosilactobacillus frumenti DSM 13145</name>
    <dbReference type="NCBI Taxonomy" id="1423746"/>
    <lineage>
        <taxon>Bacteria</taxon>
        <taxon>Bacillati</taxon>
        <taxon>Bacillota</taxon>
        <taxon>Bacilli</taxon>
        <taxon>Lactobacillales</taxon>
        <taxon>Lactobacillaceae</taxon>
        <taxon>Limosilactobacillus</taxon>
    </lineage>
</organism>
<dbReference type="EMBL" id="AZER01000013">
    <property type="protein sequence ID" value="KRL28025.1"/>
    <property type="molecule type" value="Genomic_DNA"/>
</dbReference>
<dbReference type="PANTHER" id="PTHR43808">
    <property type="entry name" value="ACETYLORNITHINE DEACETYLASE"/>
    <property type="match status" value="1"/>
</dbReference>
<keyword evidence="3" id="KW-0645">Protease</keyword>
<name>A0A0R1P780_9LACO</name>
<evidence type="ECO:0000256" key="5">
    <source>
        <dbReference type="ARBA" id="ARBA00022801"/>
    </source>
</evidence>
<keyword evidence="5" id="KW-0378">Hydrolase</keyword>
<dbReference type="Gene3D" id="3.40.630.10">
    <property type="entry name" value="Zn peptidases"/>
    <property type="match status" value="1"/>
</dbReference>
<dbReference type="GO" id="GO:0008270">
    <property type="term" value="F:zinc ion binding"/>
    <property type="evidence" value="ECO:0007669"/>
    <property type="project" value="InterPro"/>
</dbReference>
<reference evidence="9 10" key="1">
    <citation type="journal article" date="2015" name="Genome Announc.">
        <title>Expanding the biotechnology potential of lactobacilli through comparative genomics of 213 strains and associated genera.</title>
        <authorList>
            <person name="Sun Z."/>
            <person name="Harris H.M."/>
            <person name="McCann A."/>
            <person name="Guo C."/>
            <person name="Argimon S."/>
            <person name="Zhang W."/>
            <person name="Yang X."/>
            <person name="Jeffery I.B."/>
            <person name="Cooney J.C."/>
            <person name="Kagawa T.F."/>
            <person name="Liu W."/>
            <person name="Song Y."/>
            <person name="Salvetti E."/>
            <person name="Wrobel A."/>
            <person name="Rasinkangas P."/>
            <person name="Parkhill J."/>
            <person name="Rea M.C."/>
            <person name="O'Sullivan O."/>
            <person name="Ritari J."/>
            <person name="Douillard F.P."/>
            <person name="Paul Ross R."/>
            <person name="Yang R."/>
            <person name="Briner A.E."/>
            <person name="Felis G.E."/>
            <person name="de Vos W.M."/>
            <person name="Barrangou R."/>
            <person name="Klaenhammer T.R."/>
            <person name="Caufield P.W."/>
            <person name="Cui Y."/>
            <person name="Zhang H."/>
            <person name="O'Toole P.W."/>
        </authorList>
    </citation>
    <scope>NUCLEOTIDE SEQUENCE [LARGE SCALE GENOMIC DNA]</scope>
    <source>
        <strain evidence="9 10">DSM 13145</strain>
    </source>
</reference>
<gene>
    <name evidence="9" type="ORF">FD27_GL000299</name>
</gene>
<accession>A0A0R1P780</accession>
<comment type="caution">
    <text evidence="9">The sequence shown here is derived from an EMBL/GenBank/DDBJ whole genome shotgun (WGS) entry which is preliminary data.</text>
</comment>
<keyword evidence="4" id="KW-0479">Metal-binding</keyword>
<keyword evidence="10" id="KW-1185">Reference proteome</keyword>
<evidence type="ECO:0000256" key="8">
    <source>
        <dbReference type="ARBA" id="ARBA00023049"/>
    </source>
</evidence>
<comment type="cofactor">
    <cofactor evidence="1">
        <name>Zn(2+)</name>
        <dbReference type="ChEBI" id="CHEBI:29105"/>
    </cofactor>
</comment>
<keyword evidence="6" id="KW-0862">Zinc</keyword>
<sequence>MFEMSKIVNEQEQQEAVQALERLISVPSYNQEKAAGAPFGQGVRNALDEMMKICDELGFKTYEDPDGYYGYAEVGQGDKVFGVICHLDTVPAGDLAAWKHDPFKGTVINNAVYGRGSQDDKGPGIAALFAVKALMDRGYQFKQRIRFIYGTDEEILWRGIAQYNKKESPIDSGISPDAEFPLIYAEKGLQQSYLVGPGTDQLKISLKNAFNAVPDKAVYNGPKLAEVKAALDRHGFKYNDDGDSITVLGKSVHAMLAPQGTNAVLRLAIALDDVFDFKPLDFIGKLFKEDATGSNVLGDVEDESGHLTFNISSLEINEKETRMQIDLRIPVTIDRDRLIEKLSKKVAPYDLKYVHFDYLAPLYVPKDTKLVQTLMDVYKEQTGDQDATPQISGGATFARTMHNCVAFGGMLPTTPDYMHQANEQWPLPDMYKAMEIFAQAIKRLVCD</sequence>
<protein>
    <submittedName>
        <fullName evidence="9">M20A subfamily peptidase</fullName>
    </submittedName>
</protein>
<evidence type="ECO:0000256" key="1">
    <source>
        <dbReference type="ARBA" id="ARBA00001947"/>
    </source>
</evidence>
<dbReference type="GO" id="GO:0008777">
    <property type="term" value="F:acetylornithine deacetylase activity"/>
    <property type="evidence" value="ECO:0007669"/>
    <property type="project" value="TreeGrafter"/>
</dbReference>
<evidence type="ECO:0000313" key="10">
    <source>
        <dbReference type="Proteomes" id="UP000051445"/>
    </source>
</evidence>
<evidence type="ECO:0000256" key="4">
    <source>
        <dbReference type="ARBA" id="ARBA00022723"/>
    </source>
</evidence>
<proteinExistence type="inferred from homology"/>
<evidence type="ECO:0000313" key="9">
    <source>
        <dbReference type="EMBL" id="KRL28025.1"/>
    </source>
</evidence>
<evidence type="ECO:0000256" key="7">
    <source>
        <dbReference type="ARBA" id="ARBA00022997"/>
    </source>
</evidence>
<dbReference type="InterPro" id="IPR010964">
    <property type="entry name" value="M20A_pepV-rel"/>
</dbReference>
<dbReference type="NCBIfam" id="NF005542">
    <property type="entry name" value="PRK07205.1"/>
    <property type="match status" value="1"/>
</dbReference>
<dbReference type="InterPro" id="IPR036264">
    <property type="entry name" value="Bact_exopeptidase_dim_dom"/>
</dbReference>
<dbReference type="PANTHER" id="PTHR43808:SF31">
    <property type="entry name" value="N-ACETYL-L-CITRULLINE DEACETYLASE"/>
    <property type="match status" value="1"/>
</dbReference>
<dbReference type="GO" id="GO:0016805">
    <property type="term" value="F:dipeptidase activity"/>
    <property type="evidence" value="ECO:0007669"/>
    <property type="project" value="UniProtKB-KW"/>
</dbReference>
<dbReference type="Proteomes" id="UP000051445">
    <property type="component" value="Unassembled WGS sequence"/>
</dbReference>
<keyword evidence="8" id="KW-0482">Metalloprotease</keyword>
<dbReference type="GO" id="GO:0006508">
    <property type="term" value="P:proteolysis"/>
    <property type="evidence" value="ECO:0007669"/>
    <property type="project" value="UniProtKB-KW"/>
</dbReference>
<evidence type="ECO:0000256" key="2">
    <source>
        <dbReference type="ARBA" id="ARBA00006247"/>
    </source>
</evidence>